<dbReference type="Proteomes" id="UP000791080">
    <property type="component" value="Unassembled WGS sequence"/>
</dbReference>
<dbReference type="InterPro" id="IPR032710">
    <property type="entry name" value="NTF2-like_dom_sf"/>
</dbReference>
<evidence type="ECO:0000313" key="1">
    <source>
        <dbReference type="EMBL" id="MCP2330022.1"/>
    </source>
</evidence>
<name>A0ABT1JBZ4_ACTCY</name>
<dbReference type="RefSeq" id="WP_026419822.1">
    <property type="nucleotide sequence ID" value="NZ_AUBJ02000001.1"/>
</dbReference>
<keyword evidence="2" id="KW-1185">Reference proteome</keyword>
<gene>
    <name evidence="1" type="ORF">G443_000292</name>
</gene>
<reference evidence="1 2" key="1">
    <citation type="submission" date="2013-07" db="EMBL/GenBank/DDBJ databases">
        <authorList>
            <consortium name="DOE Joint Genome Institute"/>
            <person name="Reeve W."/>
            <person name="Huntemann M."/>
            <person name="Han J."/>
            <person name="Chen A."/>
            <person name="Kyrpides N."/>
            <person name="Mavromatis K."/>
            <person name="Markowitz V."/>
            <person name="Palaniappan K."/>
            <person name="Ivanova N."/>
            <person name="Schaumberg A."/>
            <person name="Pati A."/>
            <person name="Liolios K."/>
            <person name="Nordberg H.P."/>
            <person name="Cantor M.N."/>
            <person name="Hua S.X."/>
            <person name="Woyke T."/>
        </authorList>
    </citation>
    <scope>NUCLEOTIDE SEQUENCE [LARGE SCALE GENOMIC DNA]</scope>
    <source>
        <strain evidence="1 2">DSM 43889</strain>
    </source>
</reference>
<dbReference type="Gene3D" id="3.10.450.50">
    <property type="match status" value="1"/>
</dbReference>
<dbReference type="Pfam" id="PF07366">
    <property type="entry name" value="SnoaL"/>
    <property type="match status" value="1"/>
</dbReference>
<comment type="caution">
    <text evidence="1">The sequence shown here is derived from an EMBL/GenBank/DDBJ whole genome shotgun (WGS) entry which is preliminary data.</text>
</comment>
<sequence length="145" mass="15732">METTDLAMRYDRWLTGLWQAPPERMAGLARELFTEDAVGHWSRGDAHGPEGIAANVRETTALFDEVRTELLVGPVVDGALVSAVWRFSGRVRAGVPGVTAEPGGLVTFTGADMFRAVGTRFAEYWPHGDALSCLSQLGLVRMTTP</sequence>
<proteinExistence type="predicted"/>
<protein>
    <submittedName>
        <fullName evidence="1">SnoaL-like polyketide cyclase</fullName>
    </submittedName>
</protein>
<evidence type="ECO:0000313" key="2">
    <source>
        <dbReference type="Proteomes" id="UP000791080"/>
    </source>
</evidence>
<accession>A0ABT1JBZ4</accession>
<dbReference type="EMBL" id="AUBJ02000001">
    <property type="protein sequence ID" value="MCP2330022.1"/>
    <property type="molecule type" value="Genomic_DNA"/>
</dbReference>
<dbReference type="InterPro" id="IPR009959">
    <property type="entry name" value="Cyclase_SnoaL-like"/>
</dbReference>
<dbReference type="SUPFAM" id="SSF54427">
    <property type="entry name" value="NTF2-like"/>
    <property type="match status" value="1"/>
</dbReference>
<organism evidence="1 2">
    <name type="scientific">Actinoalloteichus caeruleus DSM 43889</name>
    <dbReference type="NCBI Taxonomy" id="1120930"/>
    <lineage>
        <taxon>Bacteria</taxon>
        <taxon>Bacillati</taxon>
        <taxon>Actinomycetota</taxon>
        <taxon>Actinomycetes</taxon>
        <taxon>Pseudonocardiales</taxon>
        <taxon>Pseudonocardiaceae</taxon>
        <taxon>Actinoalloteichus</taxon>
        <taxon>Actinoalloteichus cyanogriseus</taxon>
    </lineage>
</organism>
<reference evidence="1 2" key="2">
    <citation type="submission" date="2022-06" db="EMBL/GenBank/DDBJ databases">
        <title>Genomic Encyclopedia of Type Strains, Phase I: the one thousand microbial genomes (KMG-I) project.</title>
        <authorList>
            <person name="Kyrpides N."/>
        </authorList>
    </citation>
    <scope>NUCLEOTIDE SEQUENCE [LARGE SCALE GENOMIC DNA]</scope>
    <source>
        <strain evidence="1 2">DSM 43889</strain>
    </source>
</reference>